<dbReference type="EMBL" id="CM044705">
    <property type="protein sequence ID" value="KAI5661354.1"/>
    <property type="molecule type" value="Genomic_DNA"/>
</dbReference>
<reference evidence="2" key="1">
    <citation type="journal article" date="2023" name="Nat. Plants">
        <title>Single-cell RNA sequencing provides a high-resolution roadmap for understanding the multicellular compartmentation of specialized metabolism.</title>
        <authorList>
            <person name="Sun S."/>
            <person name="Shen X."/>
            <person name="Li Y."/>
            <person name="Li Y."/>
            <person name="Wang S."/>
            <person name="Li R."/>
            <person name="Zhang H."/>
            <person name="Shen G."/>
            <person name="Guo B."/>
            <person name="Wei J."/>
            <person name="Xu J."/>
            <person name="St-Pierre B."/>
            <person name="Chen S."/>
            <person name="Sun C."/>
        </authorList>
    </citation>
    <scope>NUCLEOTIDE SEQUENCE [LARGE SCALE GENOMIC DNA]</scope>
</reference>
<accession>A0ACC0ALA8</accession>
<evidence type="ECO:0000313" key="2">
    <source>
        <dbReference type="Proteomes" id="UP001060085"/>
    </source>
</evidence>
<organism evidence="1 2">
    <name type="scientific">Catharanthus roseus</name>
    <name type="common">Madagascar periwinkle</name>
    <name type="synonym">Vinca rosea</name>
    <dbReference type="NCBI Taxonomy" id="4058"/>
    <lineage>
        <taxon>Eukaryota</taxon>
        <taxon>Viridiplantae</taxon>
        <taxon>Streptophyta</taxon>
        <taxon>Embryophyta</taxon>
        <taxon>Tracheophyta</taxon>
        <taxon>Spermatophyta</taxon>
        <taxon>Magnoliopsida</taxon>
        <taxon>eudicotyledons</taxon>
        <taxon>Gunneridae</taxon>
        <taxon>Pentapetalae</taxon>
        <taxon>asterids</taxon>
        <taxon>lamiids</taxon>
        <taxon>Gentianales</taxon>
        <taxon>Apocynaceae</taxon>
        <taxon>Rauvolfioideae</taxon>
        <taxon>Vinceae</taxon>
        <taxon>Catharanthinae</taxon>
        <taxon>Catharanthus</taxon>
    </lineage>
</organism>
<dbReference type="Proteomes" id="UP001060085">
    <property type="component" value="Linkage Group LG05"/>
</dbReference>
<gene>
    <name evidence="1" type="ORF">M9H77_20677</name>
</gene>
<sequence length="161" mass="18034">MEFPSFNASTTLFKLSTATNIGPTTCRLPTLLYSLPTLLSALLYSSIFLPTDYVCPFLTFLRWGRHARMSGTLGNVESIPTESSKASTTADDIEITNYNEVIELNVEENLEDQADPSKIKKKNIGCMERMSRLIDPYGSIKAQCNCNFKFNQEKSMRALAK</sequence>
<comment type="caution">
    <text evidence="1">The sequence shown here is derived from an EMBL/GenBank/DDBJ whole genome shotgun (WGS) entry which is preliminary data.</text>
</comment>
<proteinExistence type="predicted"/>
<name>A0ACC0ALA8_CATRO</name>
<evidence type="ECO:0000313" key="1">
    <source>
        <dbReference type="EMBL" id="KAI5661354.1"/>
    </source>
</evidence>
<keyword evidence="2" id="KW-1185">Reference proteome</keyword>
<protein>
    <submittedName>
        <fullName evidence="1">Uncharacterized protein</fullName>
    </submittedName>
</protein>